<dbReference type="EMBL" id="KN847658">
    <property type="protein sequence ID" value="KIV98497.1"/>
    <property type="molecule type" value="Genomic_DNA"/>
</dbReference>
<gene>
    <name evidence="1" type="ORF">PV09_09699</name>
</gene>
<dbReference type="GeneID" id="27317672"/>
<reference evidence="1 2" key="1">
    <citation type="submission" date="2015-01" db="EMBL/GenBank/DDBJ databases">
        <title>The Genome Sequence of Ochroconis gallopava CBS43764.</title>
        <authorList>
            <consortium name="The Broad Institute Genomics Platform"/>
            <person name="Cuomo C."/>
            <person name="de Hoog S."/>
            <person name="Gorbushina A."/>
            <person name="Stielow B."/>
            <person name="Teixiera M."/>
            <person name="Abouelleil A."/>
            <person name="Chapman S.B."/>
            <person name="Priest M."/>
            <person name="Young S.K."/>
            <person name="Wortman J."/>
            <person name="Nusbaum C."/>
            <person name="Birren B."/>
        </authorList>
    </citation>
    <scope>NUCLEOTIDE SEQUENCE [LARGE SCALE GENOMIC DNA]</scope>
    <source>
        <strain evidence="1 2">CBS 43764</strain>
    </source>
</reference>
<dbReference type="RefSeq" id="XP_016208367.1">
    <property type="nucleotide sequence ID" value="XM_016363810.1"/>
</dbReference>
<protein>
    <submittedName>
        <fullName evidence="1">Uncharacterized protein</fullName>
    </submittedName>
</protein>
<organism evidence="1 2">
    <name type="scientific">Verruconis gallopava</name>
    <dbReference type="NCBI Taxonomy" id="253628"/>
    <lineage>
        <taxon>Eukaryota</taxon>
        <taxon>Fungi</taxon>
        <taxon>Dikarya</taxon>
        <taxon>Ascomycota</taxon>
        <taxon>Pezizomycotina</taxon>
        <taxon>Dothideomycetes</taxon>
        <taxon>Pleosporomycetidae</taxon>
        <taxon>Venturiales</taxon>
        <taxon>Sympoventuriaceae</taxon>
        <taxon>Verruconis</taxon>
    </lineage>
</organism>
<evidence type="ECO:0000313" key="2">
    <source>
        <dbReference type="Proteomes" id="UP000053259"/>
    </source>
</evidence>
<dbReference type="STRING" id="253628.A0A0D1ZVN4"/>
<dbReference type="VEuPathDB" id="FungiDB:PV09_09699"/>
<name>A0A0D1ZVN4_9PEZI</name>
<dbReference type="HOGENOM" id="CLU_043486_0_0_1"/>
<dbReference type="OrthoDB" id="194358at2759"/>
<dbReference type="AlphaFoldDB" id="A0A0D1ZVN4"/>
<keyword evidence="2" id="KW-1185">Reference proteome</keyword>
<evidence type="ECO:0000313" key="1">
    <source>
        <dbReference type="EMBL" id="KIV98497.1"/>
    </source>
</evidence>
<proteinExistence type="predicted"/>
<sequence>MKHSQHTSWLSLCSEGNDTYLVISDHLDITTTQIPELDSQRPSLFVPIGNRAKTVTLRELFGAKRNQRLLTKRVPGKIHLHVEACSIFNQRPLLIADSDIPTNTLRAKIPSTKCHETTKQIVQKPASFGEISSINYSQLLQPFVNVFCFFSDDLGGFKNIAHHLATWLELVQESTIPRSTRIWEVIVTEKIPTGVENEKEARKVFLWLPSAETKRDLFEQVSAIDMIELFSAGALSVNACHRLLKERIMSGSDQVRKDRELSRCHFSATHFAAFLASACEHFSWVTNEPFDFIKASREDNPAPQDLDEHLANLLKHIRNPRDLAAFAALAIAFNLLLDSYPPHSRCGLERHTQYGNV</sequence>
<dbReference type="Proteomes" id="UP000053259">
    <property type="component" value="Unassembled WGS sequence"/>
</dbReference>
<dbReference type="InParanoid" id="A0A0D1ZVN4"/>
<accession>A0A0D1ZVN4</accession>